<dbReference type="PANTHER" id="PTHR10336:SF6">
    <property type="entry name" value="1-PHOSPHATIDYLINOSITOL 4,5-BISPHOSPHATE PHOSPHODIESTERASE EPSILON-1"/>
    <property type="match status" value="1"/>
</dbReference>
<dbReference type="EMBL" id="NWSH01000206">
    <property type="protein sequence ID" value="PCG78428.1"/>
    <property type="molecule type" value="Genomic_DNA"/>
</dbReference>
<feature type="compositionally biased region" description="Basic and acidic residues" evidence="3">
    <location>
        <begin position="2140"/>
        <end position="2150"/>
    </location>
</feature>
<dbReference type="GO" id="GO:0004435">
    <property type="term" value="F:phosphatidylinositol-4,5-bisphosphate phospholipase C activity"/>
    <property type="evidence" value="ECO:0007669"/>
    <property type="project" value="UniProtKB-EC"/>
</dbReference>
<feature type="region of interest" description="Disordered" evidence="3">
    <location>
        <begin position="268"/>
        <end position="311"/>
    </location>
</feature>
<dbReference type="GO" id="GO:0046488">
    <property type="term" value="P:phosphatidylinositol metabolic process"/>
    <property type="evidence" value="ECO:0007669"/>
    <property type="project" value="TreeGrafter"/>
</dbReference>
<evidence type="ECO:0000313" key="7">
    <source>
        <dbReference type="EMBL" id="PCG78428.1"/>
    </source>
</evidence>
<sequence length="3040" mass="336117">MKIVLLTGCRCVELDCWDGDDGSPVIYHGHTFTTKIPFRRVVETIARSAFVASPYPLILSIENHCSLPQQQVMASTFEAVFGEKLVTSFLFEVDYTDEPRLPSPEQLKYKVLVKNKKLLPIESSPTMGLTGASSAQGYGGVLSTAFRSNGIRHTSTSLPEQSNRTSSIMSNQSAGSSLTEYFSDEDYDEDDEELDEKELHKILNSMEDKCGRTSLSLYQSFRRSEGDAETTSGSVKHATTRKRSNQIARELSDMVTYVQAIKFRGLNPLSPRSSMKQQSTMPKEAPPGSSFESSESSDSTSTQIAQQPRPRCLNAPAVHHPCYRCSSVNEAIGKKICRKHPMALIAHTETQLVRTYPAGLRIDSSNFDPVTFWSCGVQLVALNYQTEDAAMAVNAAMYESNGSAGYVRKPSVMWDPGHIAYRRFNPMDREFDGIHASHLTLAVISGQYVAENVYSFYNAFVEVEVLGVPADCKKIRTKVARKNALNPIWNETFNFKINFPELAFLRFDIFDADTNYMLSQRVIPLQCLRPGYRHVRLRSPTNQPLNMASLLIFSRCSEELAGESCRGDLEPSSPHERRKIHFLVVYAVARHEAYSILKVTQDTTANEAIAQCLTKAGVCRSARGSYVLVEEVASRAPTQRVLAPHERVLRAAAARPGARLLLKRVGDDPSSRAWLTSISYVLVEEVASRAPTQRVLAPHERVLRAAAARPGARLLLKRVGDDPSSRAWLTSISYVLVEEVASRAPTQRVLAPHERVLRAAAARPGARLLLKRVGDDPSSRAWLTSISYVLVEEVASRAPTQRVLAPHERVLRAAAARPGARLLLKRVGDDPSSRAWLTSISYVLVEEVASRAPTQRVLAPHERVLRAAAARPGARLLLKRVGDDPSSRAWLTSISYVLVEEVASRAPTQRVLAPHERVLRAAAARPGARLLLKRVGDDPSSRAWLTSISYVLVEEVASRAPTQRVLAPHERVLRAAAARPGARLLLKRVGDDPSSRAWLTSISYVLVEEVASRAPTQRVLAPHERVLRAAAARPGARLLLKRVGDDPSSRAWLTSISYVLVEEVASRAPTQRVLAPHERVLRAAAARPGARLLLKRVGDDPSSRAWLTSISYVLVEEVASRAPTQRVLAPHERVLRAAAARPGARLLLKRVGDDPSSRAWLTSISYVLVEEVASRAPTQRVLAPHERVLRAAAARPGARLLLKRVGDDPSSRAWLTSISYVLVEEVASRAPTQRVLAPHERVLRAAAARPGARLLLKRVGDDPSSRAWLTSISYVLVEEVASRAPTQRVLAPHERVLRAAAARPGARLLLKRVGDDPSSRAWLTSISYVLVEEVASRAPTQRVLAPHERVLRAAAARPGARLLLKRVGDDPSSRAWLTSISYVLVEEVASRAPTQRVLAPHERVLRAAAARPGARLLLKRVGDDPSSRAWLTSISYVLVEEVASRAPTQRVLAPHERVLRAAAARPGARLLLKRVGDDPSSRAWLTSISYVLVEEVASRAPTQRVLAPHERVLRAAAARPGARLLLKRVGDDPSSRAWLTSISYVLVEEVASRAPTQRVLAPHERVLRAAAARPGARLLLKRVGDDPSSRAWLTSISYVLVEEVASRAPTQRVLAPHERVLRAAAARPGARLLLKRVGDDPSSRAWLTSISYVLVEEVASRAPTQRVLAPHERVLRAAAARPGARLLLKRVGDDPSSRAWLTSISYVLVEEVASRAPTQRVLAPHERVLRAAAARPGARLLLKRVGDDPSSRAWLTSISYVLVEEVASRAPTQRVLAPHERVLRAAAARPGARLLLKRVGDDPSSRAWLTSISYVLVEEVASRAPTQRVLAPHERVLRAAAARPGARLLLKRVGDDPSSRAWLTSISYVLVEEVASRAPTQRVLAPHERVLRAAAARPGARLLLKRVGDDPSSRAWLTSISYVLVEEVASRAPTQRVLAPHERVLRAAAARPGARLLLKRVGDDPSSRAWLTSISYVLVEEVASRAPTQRVLAPHERVLRAAAARPGARLLLKRVGDDPSSRAWLTSISYVLVEEVASRAPTQRVLAPHERVLRAAAARPGARLLLKRVGDDPSSRAWLTSISYVLVEEVASRAPTQRVLAPHERVLRAAAARPGARLLLKRVGDDPSSRAWLTSIRSASSDRNRDKSVPSDEESSTQDEEPRKPPDSFLVCVHNVSHEIPYAILKVPLTASASYVVYQALTKARCHDDPKRFVLVEELEWGGRAGTGPQQRALADDEVVYAAQAGWKTLGRFVLQEKGSTAPLPRHRAAIARIQRGLSMTRGAIAGTTGFPLGSFGAADTISEGKAPVQTAYSDPTHCRRVSTAPLGKGIGRAKGHSDKDMRSYMQKRTSTREVFRRLGTRLANHRASLSSELGSLWDFIRIDRDRRRSAPSASTYEAIQSDTRSPVRLARDLLQVVQETVFSKKFEESPKRCPLVKEESDLSSDGEEGTERRIANLIDFFFTIVKSQRGERKSSGGSCFKSEVTPEETKQFVPSKMNTELEAKMETLMDFLATTGCMEKENEVGDNKITLMEFLFGPEDPKPSIEINDVETGLNENTINVKDLTYIDDTPEEEAETLVEMLIKYMENYTTKEKFHSKSLTPSLSEKSKSDITISKLETFSDISKTKSDSTLTHTQDTVIDRGEDSSTDRRISETVVDLSNVKNDLEMIFEEAVTRVCEIKKLEDDTMTDQEDMDNYESYTKPPMLPYIQYLPYSVELSDILEEDEPSSRDLDRKSSDDRNTQIRQAAEDLLNYIEDKVAKHFDDDSDDEFDISSSLKRSSISLIDLRNIPDLPPSMIIKPKVVKVDKSTSTTEISDSLSDISRRIDSGCMTEDTTLTSSSEKSARALDKLESLHKFFSRSRLEIIDETEEQADKVKSPKQKVVHSESDSNGHEYKAGASLDDVEDLQDDEKANVACGDSVAERSKEKDDINSTKEEDSKMSKSLDEIKEISEDDDSQVIDDDRDMKKWSPSPEEILEIHERYKLAISAEGSKNQTESEEVVTKIDNSVIEKEIERAILHEIAETCEEAPVKKTRHTSV</sequence>
<evidence type="ECO:0000259" key="6">
    <source>
        <dbReference type="PROSITE" id="PS50200"/>
    </source>
</evidence>
<dbReference type="GO" id="GO:0007265">
    <property type="term" value="P:Ras protein signal transduction"/>
    <property type="evidence" value="ECO:0007669"/>
    <property type="project" value="TreeGrafter"/>
</dbReference>
<evidence type="ECO:0000256" key="2">
    <source>
        <dbReference type="RuleBase" id="RU361133"/>
    </source>
</evidence>
<dbReference type="SMART" id="SM00149">
    <property type="entry name" value="PLCYc"/>
    <property type="match status" value="1"/>
</dbReference>
<dbReference type="Gene3D" id="3.20.20.190">
    <property type="entry name" value="Phosphatidylinositol (PI) phosphodiesterase"/>
    <property type="match status" value="1"/>
</dbReference>
<feature type="compositionally biased region" description="Basic and acidic residues" evidence="3">
    <location>
        <begin position="2922"/>
        <end position="2952"/>
    </location>
</feature>
<dbReference type="PANTHER" id="PTHR10336">
    <property type="entry name" value="PHOSPHOINOSITIDE-SPECIFIC PHOSPHOLIPASE C FAMILY PROTEIN"/>
    <property type="match status" value="1"/>
</dbReference>
<dbReference type="PROSITE" id="PS50200">
    <property type="entry name" value="RA"/>
    <property type="match status" value="2"/>
</dbReference>
<feature type="compositionally biased region" description="Basic and acidic residues" evidence="3">
    <location>
        <begin position="2885"/>
        <end position="2897"/>
    </location>
</feature>
<feature type="region of interest" description="Disordered" evidence="3">
    <location>
        <begin position="2322"/>
        <end position="2350"/>
    </location>
</feature>
<dbReference type="InterPro" id="IPR029071">
    <property type="entry name" value="Ubiquitin-like_domsf"/>
</dbReference>
<gene>
    <name evidence="7" type="ORF">B5V51_4254</name>
</gene>
<feature type="region of interest" description="Disordered" evidence="3">
    <location>
        <begin position="2134"/>
        <end position="2166"/>
    </location>
</feature>
<dbReference type="Pfam" id="PF00788">
    <property type="entry name" value="RA"/>
    <property type="match status" value="2"/>
</dbReference>
<accession>A0A2A4K3D1</accession>
<name>A0A2A4K3D1_HELVI</name>
<dbReference type="PROSITE" id="PS50008">
    <property type="entry name" value="PIPLC_Y_DOMAIN"/>
    <property type="match status" value="1"/>
</dbReference>
<dbReference type="PROSITE" id="PS50007">
    <property type="entry name" value="PIPLC_X_DOMAIN"/>
    <property type="match status" value="1"/>
</dbReference>
<feature type="region of interest" description="Disordered" evidence="3">
    <location>
        <begin position="223"/>
        <end position="245"/>
    </location>
</feature>
<dbReference type="SMART" id="SM00314">
    <property type="entry name" value="RA"/>
    <property type="match status" value="2"/>
</dbReference>
<organism evidence="7">
    <name type="scientific">Heliothis virescens</name>
    <name type="common">Tobacco budworm moth</name>
    <dbReference type="NCBI Taxonomy" id="7102"/>
    <lineage>
        <taxon>Eukaryota</taxon>
        <taxon>Metazoa</taxon>
        <taxon>Ecdysozoa</taxon>
        <taxon>Arthropoda</taxon>
        <taxon>Hexapoda</taxon>
        <taxon>Insecta</taxon>
        <taxon>Pterygota</taxon>
        <taxon>Neoptera</taxon>
        <taxon>Endopterygota</taxon>
        <taxon>Lepidoptera</taxon>
        <taxon>Glossata</taxon>
        <taxon>Ditrysia</taxon>
        <taxon>Noctuoidea</taxon>
        <taxon>Noctuidae</taxon>
        <taxon>Heliothinae</taxon>
        <taxon>Heliothis</taxon>
    </lineage>
</organism>
<feature type="domain" description="Ras-associating" evidence="6">
    <location>
        <begin position="2181"/>
        <end position="2260"/>
    </location>
</feature>
<feature type="domain" description="PI-PLC Y-box" evidence="5">
    <location>
        <begin position="251"/>
        <end position="413"/>
    </location>
</feature>
<keyword evidence="2" id="KW-0443">Lipid metabolism</keyword>
<dbReference type="SMART" id="SM00148">
    <property type="entry name" value="PLCXc"/>
    <property type="match status" value="1"/>
</dbReference>
<feature type="compositionally biased region" description="Polar residues" evidence="3">
    <location>
        <begin position="270"/>
        <end position="281"/>
    </location>
</feature>
<dbReference type="GO" id="GO:0016042">
    <property type="term" value="P:lipid catabolic process"/>
    <property type="evidence" value="ECO:0007669"/>
    <property type="project" value="UniProtKB-KW"/>
</dbReference>
<feature type="compositionally biased region" description="Low complexity" evidence="3">
    <location>
        <begin position="289"/>
        <end position="302"/>
    </location>
</feature>
<evidence type="ECO:0000259" key="4">
    <source>
        <dbReference type="PROSITE" id="PS50004"/>
    </source>
</evidence>
<dbReference type="EC" id="3.1.4.11" evidence="2"/>
<evidence type="ECO:0000256" key="3">
    <source>
        <dbReference type="SAM" id="MobiDB-lite"/>
    </source>
</evidence>
<dbReference type="InterPro" id="IPR017946">
    <property type="entry name" value="PLC-like_Pdiesterase_TIM-brl"/>
</dbReference>
<protein>
    <recommendedName>
        <fullName evidence="2">Phosphoinositide phospholipase C</fullName>
        <ecNumber evidence="2">3.1.4.11</ecNumber>
    </recommendedName>
</protein>
<dbReference type="SUPFAM" id="SSF51695">
    <property type="entry name" value="PLC-like phosphodiesterases"/>
    <property type="match status" value="1"/>
</dbReference>
<feature type="domain" description="Ras-associating" evidence="6">
    <location>
        <begin position="579"/>
        <end position="667"/>
    </location>
</feature>
<dbReference type="GO" id="GO:0051209">
    <property type="term" value="P:release of sequestered calcium ion into cytosol"/>
    <property type="evidence" value="ECO:0007669"/>
    <property type="project" value="TreeGrafter"/>
</dbReference>
<dbReference type="InterPro" id="IPR000909">
    <property type="entry name" value="PLipase_C_PInositol-sp_X_dom"/>
</dbReference>
<comment type="catalytic activity">
    <reaction evidence="2">
        <text>a 1,2-diacyl-sn-glycero-3-phospho-(1D-myo-inositol-4,5-bisphosphate) + H2O = 1D-myo-inositol 1,4,5-trisphosphate + a 1,2-diacyl-sn-glycerol + H(+)</text>
        <dbReference type="Rhea" id="RHEA:33179"/>
        <dbReference type="ChEBI" id="CHEBI:15377"/>
        <dbReference type="ChEBI" id="CHEBI:15378"/>
        <dbReference type="ChEBI" id="CHEBI:17815"/>
        <dbReference type="ChEBI" id="CHEBI:58456"/>
        <dbReference type="ChEBI" id="CHEBI:203600"/>
        <dbReference type="EC" id="3.1.4.11"/>
    </reaction>
</comment>
<dbReference type="CDD" id="cd00275">
    <property type="entry name" value="C2_PLC_like"/>
    <property type="match status" value="1"/>
</dbReference>
<keyword evidence="2" id="KW-0378">Hydrolase</keyword>
<dbReference type="Pfam" id="PF00388">
    <property type="entry name" value="PI-PLC-X"/>
    <property type="match status" value="1"/>
</dbReference>
<dbReference type="SMART" id="SM00239">
    <property type="entry name" value="C2"/>
    <property type="match status" value="1"/>
</dbReference>
<evidence type="ECO:0000259" key="5">
    <source>
        <dbReference type="PROSITE" id="PS50008"/>
    </source>
</evidence>
<proteinExistence type="predicted"/>
<dbReference type="InterPro" id="IPR000159">
    <property type="entry name" value="RA_dom"/>
</dbReference>
<feature type="compositionally biased region" description="Acidic residues" evidence="3">
    <location>
        <begin position="2953"/>
        <end position="2964"/>
    </location>
</feature>
<keyword evidence="2" id="KW-0442">Lipid degradation</keyword>
<dbReference type="InterPro" id="IPR035892">
    <property type="entry name" value="C2_domain_sf"/>
</dbReference>
<dbReference type="GO" id="GO:0007186">
    <property type="term" value="P:G protein-coupled receptor signaling pathway"/>
    <property type="evidence" value="ECO:0007669"/>
    <property type="project" value="TreeGrafter"/>
</dbReference>
<dbReference type="Pfam" id="PF00168">
    <property type="entry name" value="C2"/>
    <property type="match status" value="1"/>
</dbReference>
<feature type="region of interest" description="Disordered" evidence="3">
    <location>
        <begin position="2871"/>
        <end position="2974"/>
    </location>
</feature>
<dbReference type="PROSITE" id="PS50004">
    <property type="entry name" value="C2"/>
    <property type="match status" value="1"/>
</dbReference>
<dbReference type="Gene3D" id="3.10.20.90">
    <property type="entry name" value="Phosphatidylinositol 3-kinase Catalytic Subunit, Chain A, domain 1"/>
    <property type="match status" value="2"/>
</dbReference>
<dbReference type="FunFam" id="2.60.40.150:FF:000183">
    <property type="entry name" value="Phosphoinositide phospholipase C"/>
    <property type="match status" value="1"/>
</dbReference>
<evidence type="ECO:0000256" key="1">
    <source>
        <dbReference type="ARBA" id="ARBA00023224"/>
    </source>
</evidence>
<dbReference type="Pfam" id="PF00387">
    <property type="entry name" value="PI-PLC-Y"/>
    <property type="match status" value="1"/>
</dbReference>
<dbReference type="Gene3D" id="2.60.40.150">
    <property type="entry name" value="C2 domain"/>
    <property type="match status" value="1"/>
</dbReference>
<dbReference type="STRING" id="7102.A0A2A4K3D1"/>
<feature type="domain" description="C2" evidence="4">
    <location>
        <begin position="415"/>
        <end position="545"/>
    </location>
</feature>
<dbReference type="SUPFAM" id="SSF54236">
    <property type="entry name" value="Ubiquitin-like"/>
    <property type="match status" value="2"/>
</dbReference>
<reference evidence="7" key="1">
    <citation type="submission" date="2017-09" db="EMBL/GenBank/DDBJ databases">
        <title>Contemporary evolution of a Lepidopteran species, Heliothis virescens, in response to modern agricultural practices.</title>
        <authorList>
            <person name="Fritz M.L."/>
            <person name="Deyonke A.M."/>
            <person name="Papanicolaou A."/>
            <person name="Micinski S."/>
            <person name="Westbrook J."/>
            <person name="Gould F."/>
        </authorList>
    </citation>
    <scope>NUCLEOTIDE SEQUENCE [LARGE SCALE GENOMIC DNA]</scope>
    <source>
        <strain evidence="7">HvINT-</strain>
        <tissue evidence="7">Whole body</tissue>
    </source>
</reference>
<dbReference type="PRINTS" id="PR00390">
    <property type="entry name" value="PHPHLIPASEC"/>
</dbReference>
<dbReference type="InterPro" id="IPR000008">
    <property type="entry name" value="C2_dom"/>
</dbReference>
<comment type="caution">
    <text evidence="7">The sequence shown here is derived from an EMBL/GenBank/DDBJ whole genome shotgun (WGS) entry which is preliminary data.</text>
</comment>
<dbReference type="InterPro" id="IPR001192">
    <property type="entry name" value="PI-PLC_fam"/>
</dbReference>
<dbReference type="SUPFAM" id="SSF49562">
    <property type="entry name" value="C2 domain (Calcium/lipid-binding domain, CaLB)"/>
    <property type="match status" value="1"/>
</dbReference>
<keyword evidence="1" id="KW-0807">Transducer</keyword>
<dbReference type="GO" id="GO:0048015">
    <property type="term" value="P:phosphatidylinositol-mediated signaling"/>
    <property type="evidence" value="ECO:0007669"/>
    <property type="project" value="TreeGrafter"/>
</dbReference>
<feature type="region of interest" description="Disordered" evidence="3">
    <location>
        <begin position="154"/>
        <end position="175"/>
    </location>
</feature>
<dbReference type="InterPro" id="IPR001711">
    <property type="entry name" value="PLipase_C_Pinositol-sp_Y"/>
</dbReference>